<evidence type="ECO:0000256" key="1">
    <source>
        <dbReference type="ARBA" id="ARBA00004202"/>
    </source>
</evidence>
<evidence type="ECO:0000256" key="2">
    <source>
        <dbReference type="ARBA" id="ARBA00010488"/>
    </source>
</evidence>
<dbReference type="InterPro" id="IPR043148">
    <property type="entry name" value="TagF_C"/>
</dbReference>
<dbReference type="SUPFAM" id="SSF53756">
    <property type="entry name" value="UDP-Glycosyltransferase/glycogen phosphorylase"/>
    <property type="match status" value="2"/>
</dbReference>
<evidence type="ECO:0000256" key="5">
    <source>
        <dbReference type="ARBA" id="ARBA00022944"/>
    </source>
</evidence>
<evidence type="ECO:0000256" key="3">
    <source>
        <dbReference type="ARBA" id="ARBA00022475"/>
    </source>
</evidence>
<dbReference type="PANTHER" id="PTHR37316">
    <property type="entry name" value="TEICHOIC ACID GLYCEROL-PHOSPHATE PRIMASE"/>
    <property type="match status" value="1"/>
</dbReference>
<proteinExistence type="inferred from homology"/>
<dbReference type="Pfam" id="PF04464">
    <property type="entry name" value="Glyphos_transf"/>
    <property type="match status" value="2"/>
</dbReference>
<gene>
    <name evidence="7" type="ORF">Q9S71_13755</name>
</gene>
<dbReference type="RefSeq" id="WP_311862926.1">
    <property type="nucleotide sequence ID" value="NZ_JAUZVV010000002.1"/>
</dbReference>
<evidence type="ECO:0000313" key="7">
    <source>
        <dbReference type="EMBL" id="MDT3317888.1"/>
    </source>
</evidence>
<dbReference type="Gene3D" id="3.40.50.11820">
    <property type="match status" value="1"/>
</dbReference>
<comment type="caution">
    <text evidence="7">The sequence shown here is derived from an EMBL/GenBank/DDBJ whole genome shotgun (WGS) entry which is preliminary data.</text>
</comment>
<keyword evidence="4" id="KW-0808">Transferase</keyword>
<dbReference type="InterPro" id="IPR043149">
    <property type="entry name" value="TagF_N"/>
</dbReference>
<accession>A0ABU3GDK6</accession>
<evidence type="ECO:0000256" key="4">
    <source>
        <dbReference type="ARBA" id="ARBA00022679"/>
    </source>
</evidence>
<keyword evidence="6" id="KW-0472">Membrane</keyword>
<dbReference type="EMBL" id="JAUZVV010000002">
    <property type="protein sequence ID" value="MDT3317888.1"/>
    <property type="molecule type" value="Genomic_DNA"/>
</dbReference>
<keyword evidence="5" id="KW-0777">Teichoic acid biosynthesis</keyword>
<comment type="similarity">
    <text evidence="2">Belongs to the CDP-glycerol glycerophosphotransferase family.</text>
</comment>
<comment type="subcellular location">
    <subcellularLocation>
        <location evidence="1">Cell membrane</location>
        <topology evidence="1">Peripheral membrane protein</topology>
    </subcellularLocation>
</comment>
<evidence type="ECO:0000256" key="6">
    <source>
        <dbReference type="ARBA" id="ARBA00023136"/>
    </source>
</evidence>
<sequence length="794" mass="88229">MRSLRRRLRGNAFLQRWRFGLWIALYALASRIARVQQGRTLFLSDSRRGFSGNIAFLRDEIRRQRPDAKVVGIFKGSLAERRPLRDSLRLPWELARAQTIVLDDYYPMIYPLQLRPETRLLQVWHAAGAYKKVGWSRAGLPGGPLPGSVAHRNYTDATVSSEAIRPDYAEAFDMDVARVHALGVPRTDVFFDTDLIARSATEVRTRLGIRPEQRIAVFAPTFRGNGQLSAHYDVDWVPWLRLVEELGEEWVVLVKLHPFVARATAGIPSHERILDVSAERELNDLLMAADVLITDYSSAIFEFSLLGRPMVFFCPDVEVYAAERSFYHPFEDYLAGPLVTDGADLAGAIRDARAGADLAAFRERFMSACDGRSTERIVREMILTPRAAHDRPAMLDAPPVAPTRIDGPVGRHVFAARVARTVLGVCYAPLKLLPTRRKVVMISREHPEETDDFIDLRTAIAAMDPSVSVVSLVRMVPPGLLRKIGYAGHLLVQMYHVATARVLVVDTYSMVASMLRHKDELSVIQIWHALGAFKKFGLSILGTGEGRDARLAQAMRMHAGYDLVLASGEACRAPYAEAFGTDESRIVVAPLPRVDRLRDEELTRRTRERIYRRHPHLRDARVAVFAPTFRIEDTAMSAPDDVVAALAAIGVHVVVKLHPLMTLRGSAVDTAEGFSTQEMLTVADVFITDYSSTLFEAAVRGIPTYFLAPDLDEYLATRDFYLDYRRDLPGPVCTTVGELAAAVEADTATTTDAAAFAARWVAETGAATGHPCTERIARLVLDRVAGRGPAEPLA</sequence>
<dbReference type="InterPro" id="IPR051612">
    <property type="entry name" value="Teichoic_Acid_Biosynth"/>
</dbReference>
<protein>
    <submittedName>
        <fullName evidence="7">CDP-glycerol glycerophosphotransferase family protein</fullName>
    </submittedName>
</protein>
<evidence type="ECO:0000313" key="8">
    <source>
        <dbReference type="Proteomes" id="UP001251849"/>
    </source>
</evidence>
<dbReference type="InterPro" id="IPR007554">
    <property type="entry name" value="Glycerophosphate_synth"/>
</dbReference>
<reference evidence="7 8" key="1">
    <citation type="submission" date="2023-08" db="EMBL/GenBank/DDBJ databases">
        <title>Microbacterium aquilitoris sp. nov. and Microbacterium gwkjibeachense sp. nov., isolated from beach.</title>
        <authorList>
            <person name="Lee S.D."/>
            <person name="Yang H."/>
            <person name="Kim I."/>
        </authorList>
    </citation>
    <scope>NUCLEOTIDE SEQUENCE [LARGE SCALE GENOMIC DNA]</scope>
    <source>
        <strain evidence="7 8">KSW4-11</strain>
    </source>
</reference>
<dbReference type="PANTHER" id="PTHR37316:SF2">
    <property type="entry name" value="TEICHOIC ACID RIBITOL-PHOSPHATE POLYMERASE TARK"/>
    <property type="match status" value="1"/>
</dbReference>
<keyword evidence="3" id="KW-1003">Cell membrane</keyword>
<name>A0ABU3GDK6_9MICO</name>
<dbReference type="Proteomes" id="UP001251849">
    <property type="component" value="Unassembled WGS sequence"/>
</dbReference>
<keyword evidence="8" id="KW-1185">Reference proteome</keyword>
<organism evidence="7 8">
    <name type="scientific">Microbacterium gawkjiense</name>
    <dbReference type="NCBI Taxonomy" id="3067309"/>
    <lineage>
        <taxon>Bacteria</taxon>
        <taxon>Bacillati</taxon>
        <taxon>Actinomycetota</taxon>
        <taxon>Actinomycetes</taxon>
        <taxon>Micrococcales</taxon>
        <taxon>Microbacteriaceae</taxon>
        <taxon>Microbacterium</taxon>
    </lineage>
</organism>
<dbReference type="Gene3D" id="3.40.50.12580">
    <property type="match status" value="2"/>
</dbReference>